<dbReference type="AlphaFoldDB" id="A0A7S8E902"/>
<dbReference type="EMBL" id="CP062983">
    <property type="protein sequence ID" value="QPC82584.1"/>
    <property type="molecule type" value="Genomic_DNA"/>
</dbReference>
<name>A0A7S8E902_9CHLR</name>
<protein>
    <submittedName>
        <fullName evidence="1">Uncharacterized protein</fullName>
    </submittedName>
</protein>
<dbReference type="RefSeq" id="WP_195170653.1">
    <property type="nucleotide sequence ID" value="NZ_CP062983.1"/>
</dbReference>
<organism evidence="1 2">
    <name type="scientific">Phototrophicus methaneseepsis</name>
    <dbReference type="NCBI Taxonomy" id="2710758"/>
    <lineage>
        <taxon>Bacteria</taxon>
        <taxon>Bacillati</taxon>
        <taxon>Chloroflexota</taxon>
        <taxon>Candidatus Thermofontia</taxon>
        <taxon>Phototrophicales</taxon>
        <taxon>Phototrophicaceae</taxon>
        <taxon>Phototrophicus</taxon>
    </lineage>
</organism>
<dbReference type="KEGG" id="pmet:G4Y79_23325"/>
<gene>
    <name evidence="1" type="ORF">G4Y79_23325</name>
</gene>
<evidence type="ECO:0000313" key="2">
    <source>
        <dbReference type="Proteomes" id="UP000594468"/>
    </source>
</evidence>
<keyword evidence="2" id="KW-1185">Reference proteome</keyword>
<accession>A0A7S8E902</accession>
<dbReference type="Proteomes" id="UP000594468">
    <property type="component" value="Chromosome"/>
</dbReference>
<reference evidence="1 2" key="1">
    <citation type="submission" date="2020-02" db="EMBL/GenBank/DDBJ databases">
        <authorList>
            <person name="Zheng R.K."/>
            <person name="Sun C.M."/>
        </authorList>
    </citation>
    <scope>NUCLEOTIDE SEQUENCE [LARGE SCALE GENOMIC DNA]</scope>
    <source>
        <strain evidence="2">rifampicinis</strain>
    </source>
</reference>
<sequence>MKSFRTISIAFVLVVGLVIAVLVFSQSQGTPVQTAEATATTDTTIDANLDPDDQVVNALSNTIDLRAPNLFQTEAPEQCGIYIPDEDAAESDTLESFESQCAVDGE</sequence>
<evidence type="ECO:0000313" key="1">
    <source>
        <dbReference type="EMBL" id="QPC82584.1"/>
    </source>
</evidence>
<proteinExistence type="predicted"/>